<reference evidence="2" key="1">
    <citation type="submission" date="2021-02" db="EMBL/GenBank/DDBJ databases">
        <authorList>
            <person name="Bekaert M."/>
        </authorList>
    </citation>
    <scope>NUCLEOTIDE SEQUENCE</scope>
    <source>
        <strain evidence="2">IoA-00</strain>
    </source>
</reference>
<name>A0A7R8CE94_LEPSM</name>
<keyword evidence="3" id="KW-1185">Reference proteome</keyword>
<gene>
    <name evidence="2" type="ORF">LSAA_1003</name>
</gene>
<organism evidence="2 3">
    <name type="scientific">Lepeophtheirus salmonis</name>
    <name type="common">Salmon louse</name>
    <name type="synonym">Caligus salmonis</name>
    <dbReference type="NCBI Taxonomy" id="72036"/>
    <lineage>
        <taxon>Eukaryota</taxon>
        <taxon>Metazoa</taxon>
        <taxon>Ecdysozoa</taxon>
        <taxon>Arthropoda</taxon>
        <taxon>Crustacea</taxon>
        <taxon>Multicrustacea</taxon>
        <taxon>Hexanauplia</taxon>
        <taxon>Copepoda</taxon>
        <taxon>Siphonostomatoida</taxon>
        <taxon>Caligidae</taxon>
        <taxon>Lepeophtheirus</taxon>
    </lineage>
</organism>
<dbReference type="AlphaFoldDB" id="A0A7R8CE94"/>
<dbReference type="EMBL" id="HG994580">
    <property type="protein sequence ID" value="CAF2783242.1"/>
    <property type="molecule type" value="Genomic_DNA"/>
</dbReference>
<feature type="compositionally biased region" description="Polar residues" evidence="1">
    <location>
        <begin position="90"/>
        <end position="101"/>
    </location>
</feature>
<protein>
    <submittedName>
        <fullName evidence="2">(salmon louse) hypothetical protein</fullName>
    </submittedName>
</protein>
<proteinExistence type="predicted"/>
<evidence type="ECO:0000313" key="3">
    <source>
        <dbReference type="Proteomes" id="UP000675881"/>
    </source>
</evidence>
<accession>A0A7R8CE94</accession>
<evidence type="ECO:0000256" key="1">
    <source>
        <dbReference type="SAM" id="MobiDB-lite"/>
    </source>
</evidence>
<dbReference type="Proteomes" id="UP000675881">
    <property type="component" value="Chromosome 1"/>
</dbReference>
<feature type="region of interest" description="Disordered" evidence="1">
    <location>
        <begin position="68"/>
        <end position="101"/>
    </location>
</feature>
<sequence>MRMICDADKTVVVCKKAFCSFHDIKVAWLKRKVRNLEVDIKDLRSKHAHHHKLNDAIRQRVRKHIASFPARESHDSVSKQTTRNHLDASLNITEMQRQSGS</sequence>
<evidence type="ECO:0000313" key="2">
    <source>
        <dbReference type="EMBL" id="CAF2783242.1"/>
    </source>
</evidence>